<dbReference type="InterPro" id="IPR032820">
    <property type="entry name" value="ATPase_put"/>
</dbReference>
<dbReference type="Proteomes" id="UP000219621">
    <property type="component" value="Unassembled WGS sequence"/>
</dbReference>
<keyword evidence="1" id="KW-0472">Membrane</keyword>
<protein>
    <submittedName>
        <fullName evidence="2">ATP synthase protein I</fullName>
    </submittedName>
</protein>
<sequence length="155" mass="16541">MVRAIFRGLALPFAGFSPARGPPGRLRTEDEMSDRDKPSLEDIDARIRAARGGSGKGAGVNEEGPGPRNVSGIGIAFRISIEFTAGVLVGFGIGYLLDQWLDTAPWFMVLFLLLGFVSGAMNVYRVVKGLDQSVGLGQAVERKEAERRSGDETGG</sequence>
<feature type="transmembrane region" description="Helical" evidence="1">
    <location>
        <begin position="75"/>
        <end position="97"/>
    </location>
</feature>
<dbReference type="Pfam" id="PF09527">
    <property type="entry name" value="ATPase_gene1"/>
    <property type="match status" value="1"/>
</dbReference>
<proteinExistence type="predicted"/>
<organism evidence="2 3">
    <name type="scientific">Caenispirillum bisanense</name>
    <dbReference type="NCBI Taxonomy" id="414052"/>
    <lineage>
        <taxon>Bacteria</taxon>
        <taxon>Pseudomonadati</taxon>
        <taxon>Pseudomonadota</taxon>
        <taxon>Alphaproteobacteria</taxon>
        <taxon>Rhodospirillales</taxon>
        <taxon>Novispirillaceae</taxon>
        <taxon>Caenispirillum</taxon>
    </lineage>
</organism>
<name>A0A286GVW5_9PROT</name>
<keyword evidence="1" id="KW-0812">Transmembrane</keyword>
<evidence type="ECO:0000313" key="3">
    <source>
        <dbReference type="Proteomes" id="UP000219621"/>
    </source>
</evidence>
<gene>
    <name evidence="2" type="ORF">SAMN05421508_109126</name>
</gene>
<reference evidence="2 3" key="1">
    <citation type="submission" date="2017-09" db="EMBL/GenBank/DDBJ databases">
        <authorList>
            <person name="Ehlers B."/>
            <person name="Leendertz F.H."/>
        </authorList>
    </citation>
    <scope>NUCLEOTIDE SEQUENCE [LARGE SCALE GENOMIC DNA]</scope>
    <source>
        <strain evidence="2 3">USBA 140</strain>
    </source>
</reference>
<evidence type="ECO:0000256" key="1">
    <source>
        <dbReference type="SAM" id="Phobius"/>
    </source>
</evidence>
<evidence type="ECO:0000313" key="2">
    <source>
        <dbReference type="EMBL" id="SOD99685.1"/>
    </source>
</evidence>
<accession>A0A286GVW5</accession>
<feature type="transmembrane region" description="Helical" evidence="1">
    <location>
        <begin position="103"/>
        <end position="124"/>
    </location>
</feature>
<dbReference type="EMBL" id="OCNJ01000009">
    <property type="protein sequence ID" value="SOD99685.1"/>
    <property type="molecule type" value="Genomic_DNA"/>
</dbReference>
<dbReference type="AlphaFoldDB" id="A0A286GVW5"/>
<keyword evidence="1" id="KW-1133">Transmembrane helix</keyword>
<keyword evidence="3" id="KW-1185">Reference proteome</keyword>